<evidence type="ECO:0000256" key="6">
    <source>
        <dbReference type="SAM" id="Phobius"/>
    </source>
</evidence>
<feature type="transmembrane region" description="Helical" evidence="6">
    <location>
        <begin position="118"/>
        <end position="149"/>
    </location>
</feature>
<dbReference type="PANTHER" id="PTHR14255:SF3">
    <property type="entry name" value="SULFITE EXPORTER TAUE_SAFE FAMILY PROTEIN 5-RELATED"/>
    <property type="match status" value="1"/>
</dbReference>
<evidence type="ECO:0000256" key="3">
    <source>
        <dbReference type="ARBA" id="ARBA00022989"/>
    </source>
</evidence>
<feature type="transmembrane region" description="Helical" evidence="6">
    <location>
        <begin position="218"/>
        <end position="236"/>
    </location>
</feature>
<gene>
    <name evidence="7" type="ORF">HTAM1171_LOCUS4838</name>
</gene>
<organism evidence="7">
    <name type="scientific">Helicotheca tamesis</name>
    <dbReference type="NCBI Taxonomy" id="374047"/>
    <lineage>
        <taxon>Eukaryota</taxon>
        <taxon>Sar</taxon>
        <taxon>Stramenopiles</taxon>
        <taxon>Ochrophyta</taxon>
        <taxon>Bacillariophyta</taxon>
        <taxon>Mediophyceae</taxon>
        <taxon>Lithodesmiophycidae</taxon>
        <taxon>Lithodesmiales</taxon>
        <taxon>Lithodesmiaceae</taxon>
        <taxon>Helicotheca</taxon>
    </lineage>
</organism>
<name>A0A7S2HCU8_9STRA</name>
<proteinExistence type="predicted"/>
<feature type="transmembrane region" description="Helical" evidence="6">
    <location>
        <begin position="332"/>
        <end position="354"/>
    </location>
</feature>
<keyword evidence="2 6" id="KW-0812">Transmembrane</keyword>
<feature type="transmembrane region" description="Helical" evidence="6">
    <location>
        <begin position="416"/>
        <end position="439"/>
    </location>
</feature>
<keyword evidence="4 6" id="KW-0472">Membrane</keyword>
<accession>A0A7S2HCU8</accession>
<feature type="region of interest" description="Disordered" evidence="5">
    <location>
        <begin position="1"/>
        <end position="24"/>
    </location>
</feature>
<sequence length="555" mass="60317">MPPSLNNNNNTMQQKQEKECLKKEENVEPSLRSLSVPWAVMVTLAIAAAVYTSHPCSSSAPDNNSMEIPESLSSAASTVQSWLQEAHRTLSSSLDDKPDKYTFEEDHPPLLPLSASDYAGVVCAVLGLMVAAGGGIGGGGILVPIYILVMGFSPKHAIPLSNVTVFGGAVANVFLNSKKRHPLVDRPLVDWDLILVMEPLTIAGALIGAFLNKILPDIFLVVMLVALLSFTAYNTLKKAIKMYRIESRHMREQAESELVKITHEEDEDDEEEAEEKLLENMETQEDEATPGSNDDSEKPPEDMMEDVAIYPTKNEELQQILDEERTTPKSNVQVLVVMFVVVLFINLMKGGGAFKSPLGIKCGSMSFWIANGLMIGWILYISMYARNYLVKRYEIKKRVGYEYVEGDIEWDGRATVVYPIVCAAAGFFAGMFGVGGGIVKGPLMLAMGVHPAVSSATSACMILFTSFTATTSFIVFGLLLPDYAMVCVVIGFLATLVGQIVLNRLMKKYNRNSYIAFSIGAVVLLSAFLMTIQSLVSIAEGGKEGGSGGICGKSD</sequence>
<feature type="region of interest" description="Disordered" evidence="5">
    <location>
        <begin position="260"/>
        <end position="302"/>
    </location>
</feature>
<dbReference type="EMBL" id="HBGV01007880">
    <property type="protein sequence ID" value="CAD9487097.1"/>
    <property type="molecule type" value="Transcribed_RNA"/>
</dbReference>
<keyword evidence="3 6" id="KW-1133">Transmembrane helix</keyword>
<feature type="transmembrane region" description="Helical" evidence="6">
    <location>
        <begin position="194"/>
        <end position="211"/>
    </location>
</feature>
<feature type="transmembrane region" description="Helical" evidence="6">
    <location>
        <begin position="366"/>
        <end position="385"/>
    </location>
</feature>
<feature type="compositionally biased region" description="Acidic residues" evidence="5">
    <location>
        <begin position="264"/>
        <end position="274"/>
    </location>
</feature>
<dbReference type="InterPro" id="IPR002781">
    <property type="entry name" value="TM_pro_TauE-like"/>
</dbReference>
<dbReference type="GO" id="GO:0031464">
    <property type="term" value="C:Cul4A-RING E3 ubiquitin ligase complex"/>
    <property type="evidence" value="ECO:0007669"/>
    <property type="project" value="TreeGrafter"/>
</dbReference>
<protein>
    <submittedName>
        <fullName evidence="7">Uncharacterized protein</fullName>
    </submittedName>
</protein>
<reference evidence="7" key="1">
    <citation type="submission" date="2021-01" db="EMBL/GenBank/DDBJ databases">
        <authorList>
            <person name="Corre E."/>
            <person name="Pelletier E."/>
            <person name="Niang G."/>
            <person name="Scheremetjew M."/>
            <person name="Finn R."/>
            <person name="Kale V."/>
            <person name="Holt S."/>
            <person name="Cochrane G."/>
            <person name="Meng A."/>
            <person name="Brown T."/>
            <person name="Cohen L."/>
        </authorList>
    </citation>
    <scope>NUCLEOTIDE SEQUENCE</scope>
    <source>
        <strain evidence="7">CCMP826</strain>
    </source>
</reference>
<evidence type="ECO:0000313" key="7">
    <source>
        <dbReference type="EMBL" id="CAD9487097.1"/>
    </source>
</evidence>
<evidence type="ECO:0000256" key="5">
    <source>
        <dbReference type="SAM" id="MobiDB-lite"/>
    </source>
</evidence>
<comment type="subcellular location">
    <subcellularLocation>
        <location evidence="1">Membrane</location>
        <topology evidence="1">Multi-pass membrane protein</topology>
    </subcellularLocation>
</comment>
<dbReference type="AlphaFoldDB" id="A0A7S2HCU8"/>
<dbReference type="GO" id="GO:0016020">
    <property type="term" value="C:membrane"/>
    <property type="evidence" value="ECO:0007669"/>
    <property type="project" value="UniProtKB-SubCell"/>
</dbReference>
<evidence type="ECO:0000256" key="1">
    <source>
        <dbReference type="ARBA" id="ARBA00004141"/>
    </source>
</evidence>
<dbReference type="GO" id="GO:0016567">
    <property type="term" value="P:protein ubiquitination"/>
    <property type="evidence" value="ECO:0007669"/>
    <property type="project" value="TreeGrafter"/>
</dbReference>
<dbReference type="PANTHER" id="PTHR14255">
    <property type="entry name" value="CEREBLON"/>
    <property type="match status" value="1"/>
</dbReference>
<dbReference type="Pfam" id="PF01925">
    <property type="entry name" value="TauE"/>
    <property type="match status" value="2"/>
</dbReference>
<feature type="transmembrane region" description="Helical" evidence="6">
    <location>
        <begin position="514"/>
        <end position="536"/>
    </location>
</feature>
<feature type="transmembrane region" description="Helical" evidence="6">
    <location>
        <begin position="156"/>
        <end position="174"/>
    </location>
</feature>
<evidence type="ECO:0000256" key="4">
    <source>
        <dbReference type="ARBA" id="ARBA00023136"/>
    </source>
</evidence>
<feature type="compositionally biased region" description="Basic and acidic residues" evidence="5">
    <location>
        <begin position="15"/>
        <end position="24"/>
    </location>
</feature>
<evidence type="ECO:0000256" key="2">
    <source>
        <dbReference type="ARBA" id="ARBA00022692"/>
    </source>
</evidence>
<feature type="compositionally biased region" description="Polar residues" evidence="5">
    <location>
        <begin position="1"/>
        <end position="12"/>
    </location>
</feature>